<dbReference type="Pfam" id="PF18005">
    <property type="entry name" value="eIF3m_C_helix"/>
    <property type="match status" value="1"/>
</dbReference>
<sequence>MSVYTFMEVDINTQVEELRMHFNEKGAEISVERSIKGLEDDLHKIIGVCDATFNSPDVQEHEVESSLNSIVSVLMVMPVSEKTESLIVAFCEKLSRAPQSRNLGPAALRVLNVLFHALPETLGMRYHIYYTMIQVSGQIGDVRSVFESVEDVKDTLKTAQPPPSTEQVQQLLRLLHQTLLSNNMGEAASKVMLELLATYTTENASQARDDAHRCIIASLADPNTYIMDHLLSLKPVRFLEGELIHDLLTIFVGEKLPGYLDFYTNHKEFISSIGLDHESNIRKMRLLTFLQLAEENPEMSFSHLQLQLQLQPQQVEPFIIEALKTDLVVAVMDQRFKRVSVTTVAQRTFGRAQWETLKETLTQWKNNLSLVKDSMHAIVTAPLPT</sequence>
<reference evidence="7" key="1">
    <citation type="journal article" date="2018" name="Biosci. Biotechnol. Biochem.">
        <title>Polysaccharide hydrolase of the hadal zone amphipods Hirondellea gigas.</title>
        <authorList>
            <person name="Kobayashi H."/>
            <person name="Nagahama T."/>
            <person name="Arai W."/>
            <person name="Sasagawa Y."/>
            <person name="Umeda M."/>
            <person name="Hayashi T."/>
            <person name="Nikaido I."/>
            <person name="Watanabe H."/>
            <person name="Oguri K."/>
            <person name="Kitazato H."/>
            <person name="Fujioka K."/>
            <person name="Kido Y."/>
            <person name="Takami H."/>
        </authorList>
    </citation>
    <scope>NUCLEOTIDE SEQUENCE</scope>
    <source>
        <tissue evidence="7">Whole body</tissue>
    </source>
</reference>
<dbReference type="EMBL" id="IACF01001735">
    <property type="protein sequence ID" value="LAB67420.1"/>
    <property type="molecule type" value="mRNA"/>
</dbReference>
<keyword evidence="3 5" id="KW-0396">Initiation factor</keyword>
<dbReference type="InterPro" id="IPR000717">
    <property type="entry name" value="PCI_dom"/>
</dbReference>
<evidence type="ECO:0000256" key="3">
    <source>
        <dbReference type="ARBA" id="ARBA00022540"/>
    </source>
</evidence>
<dbReference type="PROSITE" id="PS50250">
    <property type="entry name" value="PCI"/>
    <property type="match status" value="1"/>
</dbReference>
<evidence type="ECO:0000256" key="4">
    <source>
        <dbReference type="ARBA" id="ARBA00022917"/>
    </source>
</evidence>
<dbReference type="InterPro" id="IPR045237">
    <property type="entry name" value="COPS7/eIF3m"/>
</dbReference>
<dbReference type="GO" id="GO:0003743">
    <property type="term" value="F:translation initiation factor activity"/>
    <property type="evidence" value="ECO:0007669"/>
    <property type="project" value="UniProtKB-UniRule"/>
</dbReference>
<dbReference type="AlphaFoldDB" id="A0A2P2I0M5"/>
<name>A0A2P2I0M5_9CRUS</name>
<dbReference type="GO" id="GO:0033290">
    <property type="term" value="C:eukaryotic 48S preinitiation complex"/>
    <property type="evidence" value="ECO:0007669"/>
    <property type="project" value="UniProtKB-UniRule"/>
</dbReference>
<evidence type="ECO:0000259" key="6">
    <source>
        <dbReference type="PROSITE" id="PS50250"/>
    </source>
</evidence>
<dbReference type="Pfam" id="PF01399">
    <property type="entry name" value="PCI"/>
    <property type="match status" value="1"/>
</dbReference>
<dbReference type="GO" id="GO:0016282">
    <property type="term" value="C:eukaryotic 43S preinitiation complex"/>
    <property type="evidence" value="ECO:0007669"/>
    <property type="project" value="UniProtKB-UniRule"/>
</dbReference>
<dbReference type="HAMAP" id="MF_03012">
    <property type="entry name" value="eIF3m"/>
    <property type="match status" value="1"/>
</dbReference>
<dbReference type="PANTHER" id="PTHR15350:SF2">
    <property type="entry name" value="EUKARYOTIC TRANSLATION INITIATION FACTOR 3 SUBUNIT M"/>
    <property type="match status" value="1"/>
</dbReference>
<dbReference type="GO" id="GO:0071541">
    <property type="term" value="C:eukaryotic translation initiation factor 3 complex, eIF3m"/>
    <property type="evidence" value="ECO:0007669"/>
    <property type="project" value="UniProtKB-UniRule"/>
</dbReference>
<dbReference type="InterPro" id="IPR027528">
    <property type="entry name" value="eIF3m"/>
</dbReference>
<evidence type="ECO:0000313" key="7">
    <source>
        <dbReference type="EMBL" id="LAB67420.1"/>
    </source>
</evidence>
<dbReference type="InterPro" id="IPR040750">
    <property type="entry name" value="eIF3m_C_helix"/>
</dbReference>
<dbReference type="PANTHER" id="PTHR15350">
    <property type="entry name" value="COP9 SIGNALOSOME COMPLEX SUBUNIT 7/DENDRITIC CELL PROTEIN GA17"/>
    <property type="match status" value="1"/>
</dbReference>
<evidence type="ECO:0000256" key="5">
    <source>
        <dbReference type="HAMAP-Rule" id="MF_03012"/>
    </source>
</evidence>
<protein>
    <recommendedName>
        <fullName evidence="5">Eukaryotic translation initiation factor 3 subunit M</fullName>
        <shortName evidence="5">eIF3m</shortName>
    </recommendedName>
</protein>
<proteinExistence type="evidence at transcript level"/>
<feature type="domain" description="PCI" evidence="6">
    <location>
        <begin position="187"/>
        <end position="346"/>
    </location>
</feature>
<evidence type="ECO:0000256" key="2">
    <source>
        <dbReference type="ARBA" id="ARBA00022490"/>
    </source>
</evidence>
<comment type="function">
    <text evidence="5">Component of the eukaryotic translation initiation factor 3 (eIF-3) complex, which is involved in protein synthesis of a specialized repertoire of mRNAs and, together with other initiation factors, stimulates binding of mRNA and methionyl-tRNAi to the 40S ribosome. The eIF-3 complex specifically targets and initiates translation of a subset of mRNAs involved in cell proliferation.</text>
</comment>
<keyword evidence="4 5" id="KW-0648">Protein biosynthesis</keyword>
<keyword evidence="2 5" id="KW-0963">Cytoplasm</keyword>
<comment type="subunit">
    <text evidence="5">Component of the eukaryotic translation initiation factor 3 (eIF-3) complex.</text>
</comment>
<dbReference type="GO" id="GO:0001732">
    <property type="term" value="P:formation of cytoplasmic translation initiation complex"/>
    <property type="evidence" value="ECO:0007669"/>
    <property type="project" value="UniProtKB-UniRule"/>
</dbReference>
<accession>A0A2P2I0M5</accession>
<comment type="similarity">
    <text evidence="1">Belongs to the CSN7/EIF3M family. CSN7 subfamily.</text>
</comment>
<comment type="subcellular location">
    <subcellularLocation>
        <location evidence="5">Cytoplasm</location>
    </subcellularLocation>
</comment>
<organism evidence="7">
    <name type="scientific">Hirondellea gigas</name>
    <dbReference type="NCBI Taxonomy" id="1518452"/>
    <lineage>
        <taxon>Eukaryota</taxon>
        <taxon>Metazoa</taxon>
        <taxon>Ecdysozoa</taxon>
        <taxon>Arthropoda</taxon>
        <taxon>Crustacea</taxon>
        <taxon>Multicrustacea</taxon>
        <taxon>Malacostraca</taxon>
        <taxon>Eumalacostraca</taxon>
        <taxon>Peracarida</taxon>
        <taxon>Amphipoda</taxon>
        <taxon>Amphilochidea</taxon>
        <taxon>Lysianassida</taxon>
        <taxon>Lysianassidira</taxon>
        <taxon>Lysianassoidea</taxon>
        <taxon>Lysianassidae</taxon>
        <taxon>Hirondellea</taxon>
    </lineage>
</organism>
<dbReference type="SMART" id="SM00088">
    <property type="entry name" value="PINT"/>
    <property type="match status" value="1"/>
</dbReference>
<evidence type="ECO:0000256" key="1">
    <source>
        <dbReference type="ARBA" id="ARBA00008482"/>
    </source>
</evidence>
<comment type="similarity">
    <text evidence="5">Belongs to the eIF-3 subunit M family.</text>
</comment>